<protein>
    <submittedName>
        <fullName evidence="3">Uncharacterized protein</fullName>
    </submittedName>
</protein>
<feature type="chain" id="PRO_5037387013" evidence="1">
    <location>
        <begin position="25"/>
        <end position="66"/>
    </location>
</feature>
<name>A0A914XR28_9BILA</name>
<dbReference type="AlphaFoldDB" id="A0A914XR28"/>
<evidence type="ECO:0000313" key="3">
    <source>
        <dbReference type="WBParaSite" id="PSU_v2.g10452.t1"/>
    </source>
</evidence>
<dbReference type="Proteomes" id="UP000887577">
    <property type="component" value="Unplaced"/>
</dbReference>
<organism evidence="2 3">
    <name type="scientific">Panagrolaimus superbus</name>
    <dbReference type="NCBI Taxonomy" id="310955"/>
    <lineage>
        <taxon>Eukaryota</taxon>
        <taxon>Metazoa</taxon>
        <taxon>Ecdysozoa</taxon>
        <taxon>Nematoda</taxon>
        <taxon>Chromadorea</taxon>
        <taxon>Rhabditida</taxon>
        <taxon>Tylenchina</taxon>
        <taxon>Panagrolaimomorpha</taxon>
        <taxon>Panagrolaimoidea</taxon>
        <taxon>Panagrolaimidae</taxon>
        <taxon>Panagrolaimus</taxon>
    </lineage>
</organism>
<keyword evidence="2" id="KW-1185">Reference proteome</keyword>
<evidence type="ECO:0000313" key="2">
    <source>
        <dbReference type="Proteomes" id="UP000887577"/>
    </source>
</evidence>
<feature type="signal peptide" evidence="1">
    <location>
        <begin position="1"/>
        <end position="24"/>
    </location>
</feature>
<dbReference type="WBParaSite" id="PSU_v2.g10452.t1">
    <property type="protein sequence ID" value="PSU_v2.g10452.t1"/>
    <property type="gene ID" value="PSU_v2.g10452"/>
</dbReference>
<keyword evidence="1" id="KW-0732">Signal</keyword>
<proteinExistence type="predicted"/>
<reference evidence="3" key="1">
    <citation type="submission" date="2022-11" db="UniProtKB">
        <authorList>
            <consortium name="WormBaseParasite"/>
        </authorList>
    </citation>
    <scope>IDENTIFICATION</scope>
</reference>
<evidence type="ECO:0000256" key="1">
    <source>
        <dbReference type="SAM" id="SignalP"/>
    </source>
</evidence>
<accession>A0A914XR28</accession>
<sequence length="66" mass="7538">MKFQLFALLFCLLFIVGSVPQAFAETCRNTDCHGHSAQNQCAHDERMAKWHYCRGIAGKWEECCKG</sequence>